<gene>
    <name evidence="1" type="ORF">UW53_C0003G0068</name>
</gene>
<dbReference type="EMBL" id="LCIR01000003">
    <property type="protein sequence ID" value="KKT60157.1"/>
    <property type="molecule type" value="Genomic_DNA"/>
</dbReference>
<name>A0A0G1KV20_9BACT</name>
<organism evidence="1 2">
    <name type="scientific">Candidatus Giovannonibacteria bacterium GW2011_GWA1_44_25</name>
    <dbReference type="NCBI Taxonomy" id="1618645"/>
    <lineage>
        <taxon>Bacteria</taxon>
        <taxon>Candidatus Giovannoniibacteriota</taxon>
    </lineage>
</organism>
<dbReference type="Proteomes" id="UP000034087">
    <property type="component" value="Unassembled WGS sequence"/>
</dbReference>
<protein>
    <submittedName>
        <fullName evidence="1">Uncharacterized protein</fullName>
    </submittedName>
</protein>
<proteinExistence type="predicted"/>
<reference evidence="1 2" key="1">
    <citation type="journal article" date="2015" name="Nature">
        <title>rRNA introns, odd ribosomes, and small enigmatic genomes across a large radiation of phyla.</title>
        <authorList>
            <person name="Brown C.T."/>
            <person name="Hug L.A."/>
            <person name="Thomas B.C."/>
            <person name="Sharon I."/>
            <person name="Castelle C.J."/>
            <person name="Singh A."/>
            <person name="Wilkins M.J."/>
            <person name="Williams K.H."/>
            <person name="Banfield J.F."/>
        </authorList>
    </citation>
    <scope>NUCLEOTIDE SEQUENCE [LARGE SCALE GENOMIC DNA]</scope>
</reference>
<evidence type="ECO:0000313" key="1">
    <source>
        <dbReference type="EMBL" id="KKT60157.1"/>
    </source>
</evidence>
<evidence type="ECO:0000313" key="2">
    <source>
        <dbReference type="Proteomes" id="UP000034087"/>
    </source>
</evidence>
<sequence>MTKFDDLILEISAKASINFDMAARVIFLTLKTLVPKEASKPVLADIAVNAMHECDRRRAVELISS</sequence>
<comment type="caution">
    <text evidence="1">The sequence shown here is derived from an EMBL/GenBank/DDBJ whole genome shotgun (WGS) entry which is preliminary data.</text>
</comment>
<dbReference type="AlphaFoldDB" id="A0A0G1KV20"/>
<accession>A0A0G1KV20</accession>